<organism evidence="6 7">
    <name type="scientific">Salininema proteolyticum</name>
    <dbReference type="NCBI Taxonomy" id="1607685"/>
    <lineage>
        <taxon>Bacteria</taxon>
        <taxon>Bacillati</taxon>
        <taxon>Actinomycetota</taxon>
        <taxon>Actinomycetes</taxon>
        <taxon>Glycomycetales</taxon>
        <taxon>Glycomycetaceae</taxon>
        <taxon>Salininema</taxon>
    </lineage>
</organism>
<comment type="caution">
    <text evidence="6">The sequence shown here is derived from an EMBL/GenBank/DDBJ whole genome shotgun (WGS) entry which is preliminary data.</text>
</comment>
<dbReference type="CDD" id="cd00383">
    <property type="entry name" value="trans_reg_C"/>
    <property type="match status" value="1"/>
</dbReference>
<evidence type="ECO:0000313" key="7">
    <source>
        <dbReference type="Proteomes" id="UP001595823"/>
    </source>
</evidence>
<dbReference type="PANTHER" id="PTHR48111">
    <property type="entry name" value="REGULATOR OF RPOS"/>
    <property type="match status" value="1"/>
</dbReference>
<dbReference type="InterPro" id="IPR001789">
    <property type="entry name" value="Sig_transdc_resp-reg_receiver"/>
</dbReference>
<evidence type="ECO:0000259" key="5">
    <source>
        <dbReference type="PROSITE" id="PS51755"/>
    </source>
</evidence>
<dbReference type="SUPFAM" id="SSF52172">
    <property type="entry name" value="CheY-like"/>
    <property type="match status" value="1"/>
</dbReference>
<dbReference type="InterPro" id="IPR016032">
    <property type="entry name" value="Sig_transdc_resp-reg_C-effctor"/>
</dbReference>
<keyword evidence="2" id="KW-0597">Phosphoprotein</keyword>
<proteinExistence type="predicted"/>
<evidence type="ECO:0000256" key="1">
    <source>
        <dbReference type="ARBA" id="ARBA00023125"/>
    </source>
</evidence>
<dbReference type="InterPro" id="IPR039420">
    <property type="entry name" value="WalR-like"/>
</dbReference>
<reference evidence="7" key="1">
    <citation type="journal article" date="2019" name="Int. J. Syst. Evol. Microbiol.">
        <title>The Global Catalogue of Microorganisms (GCM) 10K type strain sequencing project: providing services to taxonomists for standard genome sequencing and annotation.</title>
        <authorList>
            <consortium name="The Broad Institute Genomics Platform"/>
            <consortium name="The Broad Institute Genome Sequencing Center for Infectious Disease"/>
            <person name="Wu L."/>
            <person name="Ma J."/>
        </authorList>
    </citation>
    <scope>NUCLEOTIDE SEQUENCE [LARGE SCALE GENOMIC DNA]</scope>
    <source>
        <strain evidence="7">IBRC-M 10908</strain>
    </source>
</reference>
<evidence type="ECO:0000256" key="2">
    <source>
        <dbReference type="PROSITE-ProRule" id="PRU00169"/>
    </source>
</evidence>
<dbReference type="Gene3D" id="3.40.50.2300">
    <property type="match status" value="1"/>
</dbReference>
<sequence length="219" mass="24172">MRVLVAEDDQVLAEAVADGLRRSGYAVDVAYDGESALDKGFAHPYDVIVVDRNLPVVHGDEVCWTLACAEVVRGRIMMLTAMGGADAVVDGLRLGADDYLAKPFHFKEFAARVDTLSRRTSPTAAPILERSGVRLDPVRRRVWRGSSPVALSKKEFGVLHELVRSGDRPVSGDALRSKVWDEKLDPRTPVVRVVVHRIRRKLGPPELIETVPGVGYRIR</sequence>
<dbReference type="RefSeq" id="WP_380622474.1">
    <property type="nucleotide sequence ID" value="NZ_JBHSDK010000021.1"/>
</dbReference>
<dbReference type="SUPFAM" id="SSF46894">
    <property type="entry name" value="C-terminal effector domain of the bipartite response regulators"/>
    <property type="match status" value="1"/>
</dbReference>
<dbReference type="InterPro" id="IPR036388">
    <property type="entry name" value="WH-like_DNA-bd_sf"/>
</dbReference>
<feature type="modified residue" description="4-aspartylphosphate" evidence="2">
    <location>
        <position position="51"/>
    </location>
</feature>
<feature type="DNA-binding region" description="OmpR/PhoB-type" evidence="3">
    <location>
        <begin position="125"/>
        <end position="219"/>
    </location>
</feature>
<keyword evidence="7" id="KW-1185">Reference proteome</keyword>
<dbReference type="EMBL" id="JBHSDK010000021">
    <property type="protein sequence ID" value="MFC4336485.1"/>
    <property type="molecule type" value="Genomic_DNA"/>
</dbReference>
<dbReference type="InterPro" id="IPR001867">
    <property type="entry name" value="OmpR/PhoB-type_DNA-bd"/>
</dbReference>
<evidence type="ECO:0000313" key="6">
    <source>
        <dbReference type="EMBL" id="MFC4336485.1"/>
    </source>
</evidence>
<name>A0ABV8U240_9ACTN</name>
<dbReference type="Pfam" id="PF00486">
    <property type="entry name" value="Trans_reg_C"/>
    <property type="match status" value="1"/>
</dbReference>
<dbReference type="InterPro" id="IPR011006">
    <property type="entry name" value="CheY-like_superfamily"/>
</dbReference>
<dbReference type="PROSITE" id="PS50110">
    <property type="entry name" value="RESPONSE_REGULATORY"/>
    <property type="match status" value="1"/>
</dbReference>
<evidence type="ECO:0000256" key="3">
    <source>
        <dbReference type="PROSITE-ProRule" id="PRU01091"/>
    </source>
</evidence>
<dbReference type="PROSITE" id="PS51755">
    <property type="entry name" value="OMPR_PHOB"/>
    <property type="match status" value="1"/>
</dbReference>
<dbReference type="PANTHER" id="PTHR48111:SF36">
    <property type="entry name" value="TRANSCRIPTIONAL REGULATORY PROTEIN CUTR"/>
    <property type="match status" value="1"/>
</dbReference>
<gene>
    <name evidence="6" type="ORF">ACFPET_14880</name>
</gene>
<protein>
    <submittedName>
        <fullName evidence="6">Response regulator</fullName>
    </submittedName>
</protein>
<accession>A0ABV8U240</accession>
<dbReference type="Gene3D" id="6.10.250.690">
    <property type="match status" value="1"/>
</dbReference>
<dbReference type="Pfam" id="PF00072">
    <property type="entry name" value="Response_reg"/>
    <property type="match status" value="1"/>
</dbReference>
<dbReference type="SMART" id="SM00448">
    <property type="entry name" value="REC"/>
    <property type="match status" value="1"/>
</dbReference>
<feature type="domain" description="Response regulatory" evidence="4">
    <location>
        <begin position="2"/>
        <end position="117"/>
    </location>
</feature>
<evidence type="ECO:0000259" key="4">
    <source>
        <dbReference type="PROSITE" id="PS50110"/>
    </source>
</evidence>
<dbReference type="Gene3D" id="1.10.10.10">
    <property type="entry name" value="Winged helix-like DNA-binding domain superfamily/Winged helix DNA-binding domain"/>
    <property type="match status" value="1"/>
</dbReference>
<dbReference type="SMART" id="SM00862">
    <property type="entry name" value="Trans_reg_C"/>
    <property type="match status" value="1"/>
</dbReference>
<dbReference type="Proteomes" id="UP001595823">
    <property type="component" value="Unassembled WGS sequence"/>
</dbReference>
<keyword evidence="1 3" id="KW-0238">DNA-binding</keyword>
<feature type="domain" description="OmpR/PhoB-type" evidence="5">
    <location>
        <begin position="125"/>
        <end position="219"/>
    </location>
</feature>